<dbReference type="PANTHER" id="PTHR33908">
    <property type="entry name" value="MANNOSYLTRANSFERASE YKCB-RELATED"/>
    <property type="match status" value="1"/>
</dbReference>
<sequence>MALCTGLEHRASGINSLYRRLTSSLVNNPNAVIALFGVYFLIQIAVRLLLPPALRIDEAQQVLFAQWLALGYDAQPPLYNWYQQAIFAIFGTSMLGLAVAKNLILFLVFATYVKLSDLVLREKSLVLVASLAFFVSPQLFWQAQRDLTHTTMLMLTSLWSIYLSVRLLKTPTTMGYLLTGVAVGLGMLSKYNFVLILPAILLAVWLHPKGRERIFDWRILLTIGISLLVFLPHSIWLFDNLQFASDVTLRRMAEEAPESRWMQILTGIAHVISGSAIVMILPALVLFASRVKRTDTTTGEQQVSLWLRFFLHYFIALAAVLLIVIIATTMTEVRDRWLLPLVMPFPILAALWLEQGSFNPAVFVKKVLPVCLVVMAILPVALIVSAPVQAMLGKTSRSNNDWQVFRQHIEEKGISPSLIVTSDWYTGGNLRFVFPDTTVATTTYDDFDPAFALSSDHPVLFVWVTGRDQSAGMVDWLQAQMGVTLSDISVNTFEAPMYFPVDGKMQRFSYALVTPDNVVKSPREP</sequence>
<gene>
    <name evidence="10" type="ORF">DC430_08195</name>
</gene>
<name>A0AA92HA04_RHIRH</name>
<dbReference type="Pfam" id="PF13231">
    <property type="entry name" value="PMT_2"/>
    <property type="match status" value="1"/>
</dbReference>
<evidence type="ECO:0000259" key="9">
    <source>
        <dbReference type="Pfam" id="PF13231"/>
    </source>
</evidence>
<feature type="transmembrane region" description="Helical" evidence="8">
    <location>
        <begin position="264"/>
        <end position="289"/>
    </location>
</feature>
<evidence type="ECO:0000256" key="1">
    <source>
        <dbReference type="ARBA" id="ARBA00004651"/>
    </source>
</evidence>
<dbReference type="GO" id="GO:0005886">
    <property type="term" value="C:plasma membrane"/>
    <property type="evidence" value="ECO:0007669"/>
    <property type="project" value="UniProtKB-SubCell"/>
</dbReference>
<dbReference type="GO" id="GO:0016763">
    <property type="term" value="F:pentosyltransferase activity"/>
    <property type="evidence" value="ECO:0007669"/>
    <property type="project" value="TreeGrafter"/>
</dbReference>
<feature type="domain" description="Glycosyltransferase RgtA/B/C/D-like" evidence="9">
    <location>
        <begin position="75"/>
        <end position="236"/>
    </location>
</feature>
<keyword evidence="5 8" id="KW-0812">Transmembrane</keyword>
<keyword evidence="2" id="KW-1003">Cell membrane</keyword>
<dbReference type="AlphaFoldDB" id="A0AA92HA04"/>
<feature type="transmembrane region" description="Helical" evidence="8">
    <location>
        <begin position="85"/>
        <end position="112"/>
    </location>
</feature>
<reference evidence="10 11" key="1">
    <citation type="submission" date="2018-04" db="EMBL/GenBank/DDBJ databases">
        <authorList>
            <person name="Hagen T."/>
        </authorList>
    </citation>
    <scope>NUCLEOTIDE SEQUENCE [LARGE SCALE GENOMIC DNA]</scope>
    <source>
        <strain evidence="10 11">TPD7009</strain>
    </source>
</reference>
<protein>
    <recommendedName>
        <fullName evidence="9">Glycosyltransferase RgtA/B/C/D-like domain-containing protein</fullName>
    </recommendedName>
</protein>
<feature type="transmembrane region" description="Helical" evidence="8">
    <location>
        <begin position="124"/>
        <end position="141"/>
    </location>
</feature>
<evidence type="ECO:0000256" key="8">
    <source>
        <dbReference type="SAM" id="Phobius"/>
    </source>
</evidence>
<keyword evidence="3" id="KW-0328">Glycosyltransferase</keyword>
<comment type="subcellular location">
    <subcellularLocation>
        <location evidence="1">Cell membrane</location>
        <topology evidence="1">Multi-pass membrane protein</topology>
    </subcellularLocation>
</comment>
<feature type="transmembrane region" description="Helical" evidence="8">
    <location>
        <begin position="219"/>
        <end position="243"/>
    </location>
</feature>
<dbReference type="EMBL" id="QDFR01000002">
    <property type="protein sequence ID" value="PVE55187.1"/>
    <property type="molecule type" value="Genomic_DNA"/>
</dbReference>
<evidence type="ECO:0000256" key="5">
    <source>
        <dbReference type="ARBA" id="ARBA00022692"/>
    </source>
</evidence>
<dbReference type="RefSeq" id="WP_116492903.1">
    <property type="nucleotide sequence ID" value="NZ_QDFR01000002.1"/>
</dbReference>
<dbReference type="Proteomes" id="UP000244335">
    <property type="component" value="Unassembled WGS sequence"/>
</dbReference>
<feature type="transmembrane region" description="Helical" evidence="8">
    <location>
        <begin position="177"/>
        <end position="207"/>
    </location>
</feature>
<evidence type="ECO:0000313" key="11">
    <source>
        <dbReference type="Proteomes" id="UP000244335"/>
    </source>
</evidence>
<comment type="caution">
    <text evidence="10">The sequence shown here is derived from an EMBL/GenBank/DDBJ whole genome shotgun (WGS) entry which is preliminary data.</text>
</comment>
<evidence type="ECO:0000256" key="2">
    <source>
        <dbReference type="ARBA" id="ARBA00022475"/>
    </source>
</evidence>
<proteinExistence type="predicted"/>
<dbReference type="InterPro" id="IPR038731">
    <property type="entry name" value="RgtA/B/C-like"/>
</dbReference>
<evidence type="ECO:0000256" key="7">
    <source>
        <dbReference type="ARBA" id="ARBA00023136"/>
    </source>
</evidence>
<evidence type="ECO:0000256" key="3">
    <source>
        <dbReference type="ARBA" id="ARBA00022676"/>
    </source>
</evidence>
<keyword evidence="4" id="KW-0808">Transferase</keyword>
<dbReference type="PANTHER" id="PTHR33908:SF11">
    <property type="entry name" value="MEMBRANE PROTEIN"/>
    <property type="match status" value="1"/>
</dbReference>
<accession>A0AA92HA04</accession>
<feature type="transmembrane region" description="Helical" evidence="8">
    <location>
        <begin position="337"/>
        <end position="355"/>
    </location>
</feature>
<dbReference type="GO" id="GO:0009103">
    <property type="term" value="P:lipopolysaccharide biosynthetic process"/>
    <property type="evidence" value="ECO:0007669"/>
    <property type="project" value="UniProtKB-ARBA"/>
</dbReference>
<feature type="transmembrane region" description="Helical" evidence="8">
    <location>
        <begin position="31"/>
        <end position="50"/>
    </location>
</feature>
<keyword evidence="6 8" id="KW-1133">Transmembrane helix</keyword>
<evidence type="ECO:0000256" key="6">
    <source>
        <dbReference type="ARBA" id="ARBA00022989"/>
    </source>
</evidence>
<keyword evidence="7 8" id="KW-0472">Membrane</keyword>
<feature type="transmembrane region" description="Helical" evidence="8">
    <location>
        <begin position="309"/>
        <end position="330"/>
    </location>
</feature>
<dbReference type="InterPro" id="IPR050297">
    <property type="entry name" value="LipidA_mod_glycosyltrf_83"/>
</dbReference>
<evidence type="ECO:0000313" key="10">
    <source>
        <dbReference type="EMBL" id="PVE55187.1"/>
    </source>
</evidence>
<evidence type="ECO:0000256" key="4">
    <source>
        <dbReference type="ARBA" id="ARBA00022679"/>
    </source>
</evidence>
<feature type="transmembrane region" description="Helical" evidence="8">
    <location>
        <begin position="367"/>
        <end position="388"/>
    </location>
</feature>
<organism evidence="10 11">
    <name type="scientific">Rhizobium rhizogenes</name>
    <name type="common">Agrobacterium rhizogenes</name>
    <dbReference type="NCBI Taxonomy" id="359"/>
    <lineage>
        <taxon>Bacteria</taxon>
        <taxon>Pseudomonadati</taxon>
        <taxon>Pseudomonadota</taxon>
        <taxon>Alphaproteobacteria</taxon>
        <taxon>Hyphomicrobiales</taxon>
        <taxon>Rhizobiaceae</taxon>
        <taxon>Rhizobium/Agrobacterium group</taxon>
        <taxon>Rhizobium</taxon>
    </lineage>
</organism>